<dbReference type="NCBIfam" id="TIGR01662">
    <property type="entry name" value="HAD-SF-IIIA"/>
    <property type="match status" value="1"/>
</dbReference>
<evidence type="ECO:0008006" key="2">
    <source>
        <dbReference type="Google" id="ProtNLM"/>
    </source>
</evidence>
<dbReference type="InterPro" id="IPR006549">
    <property type="entry name" value="HAD-SF_hydro_IIIA"/>
</dbReference>
<dbReference type="Gene3D" id="3.40.50.1000">
    <property type="entry name" value="HAD superfamily/HAD-like"/>
    <property type="match status" value="1"/>
</dbReference>
<reference evidence="1" key="1">
    <citation type="submission" date="2020-02" db="EMBL/GenBank/DDBJ databases">
        <authorList>
            <person name="Meier V. D."/>
        </authorList>
    </citation>
    <scope>NUCLEOTIDE SEQUENCE</scope>
    <source>
        <strain evidence="1">AVDCRST_MAG81</strain>
    </source>
</reference>
<dbReference type="GO" id="GO:0005975">
    <property type="term" value="P:carbohydrate metabolic process"/>
    <property type="evidence" value="ECO:0007669"/>
    <property type="project" value="InterPro"/>
</dbReference>
<dbReference type="PANTHER" id="PTHR42891">
    <property type="entry name" value="D-GLYCERO-BETA-D-MANNO-HEPTOSE-1,7-BISPHOSPHATE 7-PHOSPHATASE"/>
    <property type="match status" value="1"/>
</dbReference>
<name>A0A6J4UVQ3_9CYAN</name>
<dbReference type="InterPro" id="IPR013954">
    <property type="entry name" value="PNK3P"/>
</dbReference>
<accession>A0A6J4UVQ3</accession>
<gene>
    <name evidence="1" type="ORF">AVDCRST_MAG81-673</name>
</gene>
<dbReference type="EMBL" id="CADCWO010000042">
    <property type="protein sequence ID" value="CAA9561295.1"/>
    <property type="molecule type" value="Genomic_DNA"/>
</dbReference>
<proteinExistence type="predicted"/>
<evidence type="ECO:0000313" key="1">
    <source>
        <dbReference type="EMBL" id="CAA9561295.1"/>
    </source>
</evidence>
<dbReference type="InterPro" id="IPR004446">
    <property type="entry name" value="Heptose_bisP_phosphatase"/>
</dbReference>
<dbReference type="AlphaFoldDB" id="A0A6J4UVQ3"/>
<protein>
    <recommendedName>
        <fullName evidence="2">Polynucleotide kinase</fullName>
    </recommendedName>
</protein>
<dbReference type="PANTHER" id="PTHR42891:SF1">
    <property type="entry name" value="D-GLYCERO-BETA-D-MANNO-HEPTOSE-1,7-BISPHOSPHATE 7-PHOSPHATASE"/>
    <property type="match status" value="1"/>
</dbReference>
<sequence length="182" mass="20937">MSKQTQTPQTMSLLLVDLDGTLREPLSGQQYFQHARDQQVIVGADIAIRTYKEDWIIVGITNQGGVAAGHKSIQECIKEQQYTLELFPELKEIYFCPDFEGKKCFRVTHHNVHNHSKNKWSGQYRKPGAGMLKLAMVRHKNSPEESYYVGDRPEDEAAARRAGVHFQWATDWIKQHQVEIVL</sequence>
<organism evidence="1">
    <name type="scientific">uncultured Synechococcales cyanobacterium</name>
    <dbReference type="NCBI Taxonomy" id="1936017"/>
    <lineage>
        <taxon>Bacteria</taxon>
        <taxon>Bacillati</taxon>
        <taxon>Cyanobacteriota</taxon>
        <taxon>Cyanophyceae</taxon>
        <taxon>Synechococcales</taxon>
        <taxon>environmental samples</taxon>
    </lineage>
</organism>
<dbReference type="InterPro" id="IPR036412">
    <property type="entry name" value="HAD-like_sf"/>
</dbReference>
<dbReference type="InterPro" id="IPR023214">
    <property type="entry name" value="HAD_sf"/>
</dbReference>
<dbReference type="Pfam" id="PF08645">
    <property type="entry name" value="PNK3P"/>
    <property type="match status" value="1"/>
</dbReference>
<dbReference type="SUPFAM" id="SSF56784">
    <property type="entry name" value="HAD-like"/>
    <property type="match status" value="1"/>
</dbReference>
<dbReference type="GO" id="GO:0016791">
    <property type="term" value="F:phosphatase activity"/>
    <property type="evidence" value="ECO:0007669"/>
    <property type="project" value="InterPro"/>
</dbReference>